<feature type="transmembrane region" description="Helical" evidence="2">
    <location>
        <begin position="82"/>
        <end position="102"/>
    </location>
</feature>
<keyword evidence="2" id="KW-0812">Transmembrane</keyword>
<keyword evidence="2" id="KW-0472">Membrane</keyword>
<dbReference type="EMBL" id="JAEHFL010000004">
    <property type="protein sequence ID" value="MBK3427562.1"/>
    <property type="molecule type" value="Genomic_DNA"/>
</dbReference>
<feature type="compositionally biased region" description="Low complexity" evidence="1">
    <location>
        <begin position="185"/>
        <end position="203"/>
    </location>
</feature>
<keyword evidence="4" id="KW-1185">Reference proteome</keyword>
<evidence type="ECO:0000313" key="3">
    <source>
        <dbReference type="EMBL" id="MBK3427562.1"/>
    </source>
</evidence>
<accession>A0A8I1HWI5</accession>
<feature type="transmembrane region" description="Helical" evidence="2">
    <location>
        <begin position="109"/>
        <end position="134"/>
    </location>
</feature>
<feature type="compositionally biased region" description="Polar residues" evidence="1">
    <location>
        <begin position="204"/>
        <end position="215"/>
    </location>
</feature>
<feature type="region of interest" description="Disordered" evidence="1">
    <location>
        <begin position="184"/>
        <end position="215"/>
    </location>
</feature>
<evidence type="ECO:0000256" key="1">
    <source>
        <dbReference type="SAM" id="MobiDB-lite"/>
    </source>
</evidence>
<name>A0A8I1HWI5_9CORY</name>
<keyword evidence="2" id="KW-1133">Transmembrane helix</keyword>
<reference evidence="3 4" key="1">
    <citation type="submission" date="2020-12" db="EMBL/GenBank/DDBJ databases">
        <title>Draft genome sequence of the commensal strain Corynebacterium tuberculostearicum MFP09/CIP 102622 isolated from human skin.</title>
        <authorList>
            <person name="Boukerb A.M."/>
            <person name="Janvier X."/>
            <person name="Feuilloley M.G.J."/>
            <person name="Groboillot A."/>
        </authorList>
    </citation>
    <scope>NUCLEOTIDE SEQUENCE [LARGE SCALE GENOMIC DNA]</scope>
    <source>
        <strain evidence="3 4">CIP 102622</strain>
    </source>
</reference>
<dbReference type="RefSeq" id="WP_200435477.1">
    <property type="nucleotide sequence ID" value="NZ_JAEHFL010000004.1"/>
</dbReference>
<comment type="caution">
    <text evidence="3">The sequence shown here is derived from an EMBL/GenBank/DDBJ whole genome shotgun (WGS) entry which is preliminary data.</text>
</comment>
<evidence type="ECO:0000256" key="2">
    <source>
        <dbReference type="SAM" id="Phobius"/>
    </source>
</evidence>
<evidence type="ECO:0000313" key="4">
    <source>
        <dbReference type="Proteomes" id="UP000603369"/>
    </source>
</evidence>
<gene>
    <name evidence="3" type="ORF">JDP02_03420</name>
</gene>
<organism evidence="3 4">
    <name type="scientific">Corynebacterium tuberculostearicum</name>
    <dbReference type="NCBI Taxonomy" id="38304"/>
    <lineage>
        <taxon>Bacteria</taxon>
        <taxon>Bacillati</taxon>
        <taxon>Actinomycetota</taxon>
        <taxon>Actinomycetes</taxon>
        <taxon>Mycobacteriales</taxon>
        <taxon>Corynebacteriaceae</taxon>
        <taxon>Corynebacterium</taxon>
    </lineage>
</organism>
<dbReference type="Proteomes" id="UP000603369">
    <property type="component" value="Unassembled WGS sequence"/>
</dbReference>
<feature type="transmembrane region" description="Helical" evidence="2">
    <location>
        <begin position="56"/>
        <end position="76"/>
    </location>
</feature>
<proteinExistence type="predicted"/>
<sequence>MTYHLALASTDPRSIALGFAVFSCLPAAVLTIAGTLVHATPRPDRSGIYGASGIRLFTALICSIVAGLIAGTILVLPTGMDLSVLTGALIFSLSAGAITWFSRETIPTALISVGTMLVATGALVSMCAVCFPQNFSDSSLTSLSSYFFTALVAFLFPGLVTTIIAACMAVQSAAPAHLTSRKEGSATSAHTPLTAAPHAPNPAVSTTQPRSRATS</sequence>
<dbReference type="AlphaFoldDB" id="A0A8I1HWI5"/>
<protein>
    <submittedName>
        <fullName evidence="3">Uncharacterized protein</fullName>
    </submittedName>
</protein>
<feature type="transmembrane region" description="Helical" evidence="2">
    <location>
        <begin position="15"/>
        <end position="36"/>
    </location>
</feature>
<feature type="transmembrane region" description="Helical" evidence="2">
    <location>
        <begin position="146"/>
        <end position="170"/>
    </location>
</feature>